<dbReference type="RefSeq" id="WP_089358911.1">
    <property type="nucleotide sequence ID" value="NZ_FZOG01000001.1"/>
</dbReference>
<feature type="transmembrane region" description="Helical" evidence="6">
    <location>
        <begin position="154"/>
        <end position="176"/>
    </location>
</feature>
<evidence type="ECO:0000256" key="4">
    <source>
        <dbReference type="ARBA" id="ARBA00022989"/>
    </source>
</evidence>
<dbReference type="PANTHER" id="PTHR30250:SF11">
    <property type="entry name" value="O-ANTIGEN TRANSPORTER-RELATED"/>
    <property type="match status" value="1"/>
</dbReference>
<name>A0A239A4Z2_9PSED</name>
<dbReference type="AlphaFoldDB" id="A0A239A4Z2"/>
<feature type="transmembrane region" description="Helical" evidence="6">
    <location>
        <begin position="93"/>
        <end position="114"/>
    </location>
</feature>
<dbReference type="GO" id="GO:0005886">
    <property type="term" value="C:plasma membrane"/>
    <property type="evidence" value="ECO:0007669"/>
    <property type="project" value="UniProtKB-SubCell"/>
</dbReference>
<feature type="transmembrane region" description="Helical" evidence="6">
    <location>
        <begin position="394"/>
        <end position="410"/>
    </location>
</feature>
<comment type="subcellular location">
    <subcellularLocation>
        <location evidence="1">Cell membrane</location>
        <topology evidence="1">Multi-pass membrane protein</topology>
    </subcellularLocation>
</comment>
<dbReference type="EMBL" id="FZOG01000001">
    <property type="protein sequence ID" value="SNR90579.1"/>
    <property type="molecule type" value="Genomic_DNA"/>
</dbReference>
<dbReference type="InterPro" id="IPR050833">
    <property type="entry name" value="Poly_Biosynth_Transport"/>
</dbReference>
<keyword evidence="2" id="KW-1003">Cell membrane</keyword>
<keyword evidence="4 6" id="KW-1133">Transmembrane helix</keyword>
<evidence type="ECO:0000256" key="3">
    <source>
        <dbReference type="ARBA" id="ARBA00022692"/>
    </source>
</evidence>
<evidence type="ECO:0000256" key="2">
    <source>
        <dbReference type="ARBA" id="ARBA00022475"/>
    </source>
</evidence>
<proteinExistence type="predicted"/>
<feature type="transmembrane region" description="Helical" evidence="6">
    <location>
        <begin position="339"/>
        <end position="361"/>
    </location>
</feature>
<feature type="transmembrane region" description="Helical" evidence="6">
    <location>
        <begin position="182"/>
        <end position="200"/>
    </location>
</feature>
<feature type="transmembrane region" description="Helical" evidence="6">
    <location>
        <begin position="368"/>
        <end position="388"/>
    </location>
</feature>
<evidence type="ECO:0000256" key="1">
    <source>
        <dbReference type="ARBA" id="ARBA00004651"/>
    </source>
</evidence>
<accession>A0A239A4Z2</accession>
<feature type="transmembrane region" description="Helical" evidence="6">
    <location>
        <begin position="221"/>
        <end position="238"/>
    </location>
</feature>
<feature type="transmembrane region" description="Helical" evidence="6">
    <location>
        <begin position="22"/>
        <end position="44"/>
    </location>
</feature>
<feature type="transmembrane region" description="Helical" evidence="6">
    <location>
        <begin position="120"/>
        <end position="142"/>
    </location>
</feature>
<reference evidence="8" key="1">
    <citation type="submission" date="2017-06" db="EMBL/GenBank/DDBJ databases">
        <authorList>
            <person name="Varghese N."/>
            <person name="Submissions S."/>
        </authorList>
    </citation>
    <scope>NUCLEOTIDE SEQUENCE [LARGE SCALE GENOMIC DNA]</scope>
    <source>
        <strain evidence="8">CIP 108523</strain>
    </source>
</reference>
<keyword evidence="3 6" id="KW-0812">Transmembrane</keyword>
<feature type="transmembrane region" description="Helical" evidence="6">
    <location>
        <begin position="258"/>
        <end position="281"/>
    </location>
</feature>
<protein>
    <submittedName>
        <fullName evidence="7">Membrane protein involved in the export of O-antigen and teichoic acid</fullName>
    </submittedName>
</protein>
<feature type="transmembrane region" description="Helical" evidence="6">
    <location>
        <begin position="50"/>
        <end position="72"/>
    </location>
</feature>
<evidence type="ECO:0000256" key="5">
    <source>
        <dbReference type="ARBA" id="ARBA00023136"/>
    </source>
</evidence>
<evidence type="ECO:0000313" key="7">
    <source>
        <dbReference type="EMBL" id="SNR90579.1"/>
    </source>
</evidence>
<keyword evidence="8" id="KW-1185">Reference proteome</keyword>
<organism evidence="7 8">
    <name type="scientific">Pseudomonas segetis</name>
    <dbReference type="NCBI Taxonomy" id="298908"/>
    <lineage>
        <taxon>Bacteria</taxon>
        <taxon>Pseudomonadati</taxon>
        <taxon>Pseudomonadota</taxon>
        <taxon>Gammaproteobacteria</taxon>
        <taxon>Pseudomonadales</taxon>
        <taxon>Pseudomonadaceae</taxon>
        <taxon>Pseudomonas</taxon>
    </lineage>
</organism>
<sequence length="432" mass="48621">MLIKDLIKNNIFHHRLALLANILLRAITLGARFLLIFFLARYLVPADLGMYGLLIATIGYALYFLGLDFYTFTTRELLKKPTDKWGGLLKSHGGLALTLYAIFLPILLSVFWSGSLPWSLVYWFFVLVVLEHINQELMRLLIAISEPLMANAVLFFRQGLWAVIVAGVMYFCPALRSLEFVLLAWCIGGALALLLAVYRLHQLRIEGWSNKIDWHWIGQGLKVALPLLVATLALRALFTIDRYWVEALGGLEVLGAYVLFVGFSNALLAFLDAGVFAFIYPGLIRSFQKQDAPAYKQGLKKLAVQTVVLSIVFVVFASFLIGPLLIWLDKPLYVEQQALFPWVLLATVIYAIGMVPHYALYAQGLDTPIIKSHIVGLLVFVVVTWLLATEWPDFAVPIGVAIAFTFIFAWKMTAYVQLTPIEFQPYNPKSEV</sequence>
<keyword evidence="5 6" id="KW-0472">Membrane</keyword>
<gene>
    <name evidence="7" type="ORF">SAMN05216255_0907</name>
</gene>
<feature type="transmembrane region" description="Helical" evidence="6">
    <location>
        <begin position="302"/>
        <end position="327"/>
    </location>
</feature>
<evidence type="ECO:0000256" key="6">
    <source>
        <dbReference type="SAM" id="Phobius"/>
    </source>
</evidence>
<evidence type="ECO:0000313" key="8">
    <source>
        <dbReference type="Proteomes" id="UP000242915"/>
    </source>
</evidence>
<dbReference type="PANTHER" id="PTHR30250">
    <property type="entry name" value="PST FAMILY PREDICTED COLANIC ACID TRANSPORTER"/>
    <property type="match status" value="1"/>
</dbReference>
<dbReference type="Proteomes" id="UP000242915">
    <property type="component" value="Unassembled WGS sequence"/>
</dbReference>